<feature type="domain" description="Response regulatory" evidence="5">
    <location>
        <begin position="9"/>
        <end position="127"/>
    </location>
</feature>
<dbReference type="RefSeq" id="WP_012994728.1">
    <property type="nucleotide sequence ID" value="NC_013921.1"/>
</dbReference>
<sequence length="266" mass="29943">MGEKKNSKSILIVDDSRLIRLIVKDILGVEGYDVETAATAEEAILKVKNKKELFDLVIVDINLPNQNGFEFIRKLKSQAEYKNIPVMILSGDATPPSVRQAIEVGAVEYLIKPFKAAELLKRVVKLIGYVEEGDHYPELKELLRKEINRAKRSNVNLSLVLAQCEEKTKVEISKIAEQVKNKFRDIDTVFEVDKNTLALILPVTGADGTAVVIKKLKDKLPGKWYFGISIYPDNGKNEGELINFAKESVMKEISNSVQEREEAKEK</sequence>
<dbReference type="SUPFAM" id="SSF55073">
    <property type="entry name" value="Nucleotide cyclase"/>
    <property type="match status" value="1"/>
</dbReference>
<dbReference type="InterPro" id="IPR001789">
    <property type="entry name" value="Sig_transdc_resp-reg_receiver"/>
</dbReference>
<dbReference type="PANTHER" id="PTHR44591:SF3">
    <property type="entry name" value="RESPONSE REGULATORY DOMAIN-CONTAINING PROTEIN"/>
    <property type="match status" value="1"/>
</dbReference>
<dbReference type="InterPro" id="IPR029787">
    <property type="entry name" value="Nucleotide_cyclase"/>
</dbReference>
<dbReference type="PANTHER" id="PTHR44591">
    <property type="entry name" value="STRESS RESPONSE REGULATOR PROTEIN 1"/>
    <property type="match status" value="1"/>
</dbReference>
<evidence type="ECO:0000256" key="1">
    <source>
        <dbReference type="ARBA" id="ARBA00018672"/>
    </source>
</evidence>
<dbReference type="InterPro" id="IPR050595">
    <property type="entry name" value="Bact_response_regulator"/>
</dbReference>
<evidence type="ECO:0000256" key="3">
    <source>
        <dbReference type="ARBA" id="ARBA00024867"/>
    </source>
</evidence>
<reference evidence="6" key="1">
    <citation type="submission" date="2010-02" db="EMBL/GenBank/DDBJ databases">
        <title>Complete sequence of Thermoanaerobacter italicus Ab9.</title>
        <authorList>
            <consortium name="US DOE Joint Genome Institute"/>
            <person name="Lucas S."/>
            <person name="Copeland A."/>
            <person name="Lapidus A."/>
            <person name="Cheng J.-F."/>
            <person name="Bruce D."/>
            <person name="Goodwin L."/>
            <person name="Pitluck S."/>
            <person name="Chertkov O."/>
            <person name="Detter J.C."/>
            <person name="Han C."/>
            <person name="Tapia R."/>
            <person name="Land M."/>
            <person name="Hauser L."/>
            <person name="Kyrpides N."/>
            <person name="Mikhailova N."/>
            <person name="Hemme C.L."/>
            <person name="Woyke T."/>
        </authorList>
    </citation>
    <scope>NUCLEOTIDE SEQUENCE [LARGE SCALE GENOMIC DNA]</scope>
    <source>
        <strain evidence="6">Ab9</strain>
    </source>
</reference>
<dbReference type="Proteomes" id="UP000001552">
    <property type="component" value="Chromosome"/>
</dbReference>
<name>D3T7I5_THEIA</name>
<dbReference type="AlphaFoldDB" id="D3T7I5"/>
<proteinExistence type="predicted"/>
<protein>
    <recommendedName>
        <fullName evidence="1">Stage 0 sporulation protein A homolog</fullName>
    </recommendedName>
</protein>
<dbReference type="EMBL" id="CP001936">
    <property type="protein sequence ID" value="ADD01917.1"/>
    <property type="molecule type" value="Genomic_DNA"/>
</dbReference>
<dbReference type="SUPFAM" id="SSF52172">
    <property type="entry name" value="CheY-like"/>
    <property type="match status" value="1"/>
</dbReference>
<organism evidence="6 7">
    <name type="scientific">Thermoanaerobacter italicus (strain DSM 9252 / Ab9)</name>
    <dbReference type="NCBI Taxonomy" id="580331"/>
    <lineage>
        <taxon>Bacteria</taxon>
        <taxon>Bacillati</taxon>
        <taxon>Bacillota</taxon>
        <taxon>Clostridia</taxon>
        <taxon>Thermoanaerobacterales</taxon>
        <taxon>Thermoanaerobacteraceae</taxon>
        <taxon>Thermoanaerobacter</taxon>
    </lineage>
</organism>
<evidence type="ECO:0000256" key="4">
    <source>
        <dbReference type="PROSITE-ProRule" id="PRU00169"/>
    </source>
</evidence>
<dbReference type="OrthoDB" id="37094at2"/>
<evidence type="ECO:0000259" key="5">
    <source>
        <dbReference type="PROSITE" id="PS50110"/>
    </source>
</evidence>
<dbReference type="InterPro" id="IPR011006">
    <property type="entry name" value="CheY-like_superfamily"/>
</dbReference>
<dbReference type="PROSITE" id="PS50110">
    <property type="entry name" value="RESPONSE_REGULATORY"/>
    <property type="match status" value="1"/>
</dbReference>
<evidence type="ECO:0000256" key="2">
    <source>
        <dbReference type="ARBA" id="ARBA00022553"/>
    </source>
</evidence>
<keyword evidence="7" id="KW-1185">Reference proteome</keyword>
<dbReference type="Gene3D" id="3.40.50.2300">
    <property type="match status" value="1"/>
</dbReference>
<feature type="modified residue" description="4-aspartylphosphate" evidence="4">
    <location>
        <position position="60"/>
    </location>
</feature>
<accession>D3T7I5</accession>
<keyword evidence="2 4" id="KW-0597">Phosphoprotein</keyword>
<gene>
    <name evidence="6" type="ordered locus">Thit_0616</name>
</gene>
<dbReference type="KEGG" id="tit:Thit_0616"/>
<dbReference type="eggNOG" id="COG3706">
    <property type="taxonomic scope" value="Bacteria"/>
</dbReference>
<evidence type="ECO:0000313" key="7">
    <source>
        <dbReference type="Proteomes" id="UP000001552"/>
    </source>
</evidence>
<dbReference type="Pfam" id="PF00072">
    <property type="entry name" value="Response_reg"/>
    <property type="match status" value="1"/>
</dbReference>
<dbReference type="SMART" id="SM00448">
    <property type="entry name" value="REC"/>
    <property type="match status" value="1"/>
</dbReference>
<dbReference type="HOGENOM" id="CLU_1045584_0_0_9"/>
<comment type="function">
    <text evidence="3">May play the central regulatory role in sporulation. It may be an element of the effector pathway responsible for the activation of sporulation genes in response to nutritional stress. Spo0A may act in concert with spo0H (a sigma factor) to control the expression of some genes that are critical to the sporulation process.</text>
</comment>
<evidence type="ECO:0000313" key="6">
    <source>
        <dbReference type="EMBL" id="ADD01917.1"/>
    </source>
</evidence>
<dbReference type="GO" id="GO:0000160">
    <property type="term" value="P:phosphorelay signal transduction system"/>
    <property type="evidence" value="ECO:0007669"/>
    <property type="project" value="InterPro"/>
</dbReference>